<dbReference type="RefSeq" id="WP_086222448.1">
    <property type="nucleotide sequence ID" value="NZ_NGDO01000017.1"/>
</dbReference>
<comment type="caution">
    <text evidence="1">The sequence shown here is derived from an EMBL/GenBank/DDBJ whole genome shotgun (WGS) entry which is preliminary data.</text>
</comment>
<gene>
    <name evidence="1" type="ORF">B9X58_03360</name>
</gene>
<accession>A0AB36M566</accession>
<dbReference type="Proteomes" id="UP000194767">
    <property type="component" value="Unassembled WGS sequence"/>
</dbReference>
<evidence type="ECO:0000313" key="2">
    <source>
        <dbReference type="Proteomes" id="UP000194767"/>
    </source>
</evidence>
<organism evidence="1 2">
    <name type="scientific">Acinetobacter nosocomialis</name>
    <dbReference type="NCBI Taxonomy" id="106654"/>
    <lineage>
        <taxon>Bacteria</taxon>
        <taxon>Pseudomonadati</taxon>
        <taxon>Pseudomonadota</taxon>
        <taxon>Gammaproteobacteria</taxon>
        <taxon>Moraxellales</taxon>
        <taxon>Moraxellaceae</taxon>
        <taxon>Acinetobacter</taxon>
        <taxon>Acinetobacter calcoaceticus/baumannii complex</taxon>
    </lineage>
</organism>
<reference evidence="1 2" key="1">
    <citation type="submission" date="2017-05" db="EMBL/GenBank/DDBJ databases">
        <authorList>
            <person name="Kreiswirth B."/>
            <person name="Manca C."/>
            <person name="Chen L."/>
            <person name="Evans S."/>
            <person name="Fowler V."/>
            <person name="Patel R."/>
            <person name="Chambers H."/>
            <person name="Bonomo R."/>
            <person name="Paul V."/>
            <person name="Sankar J."/>
            <person name="Gaind R."/>
            <person name="Ray P."/>
            <person name="Gautam V."/>
            <person name="Biswal M."/>
            <person name="Datta S."/>
            <person name="Walia K."/>
            <person name="Adams M."/>
            <person name="Nelson K."/>
            <person name="Sutton G."/>
            <person name="Fouts D."/>
            <person name="Hujer K."/>
            <person name="Hujer A."/>
        </authorList>
    </citation>
    <scope>NUCLEOTIDE SEQUENCE [LARGE SCALE GENOMIC DNA]</scope>
    <source>
        <strain evidence="1 2">PR324</strain>
    </source>
</reference>
<dbReference type="AlphaFoldDB" id="A0AB36M566"/>
<protein>
    <submittedName>
        <fullName evidence="1">Uncharacterized protein</fullName>
    </submittedName>
</protein>
<sequence length="196" mass="22172">MYQLTVKESRGSKTWTHEVGPDIPNIPHSFSINRLQLVTSAMFLPPSPIKDFLINVVNTSSDLNFYIEVKKAPQETPHQTIAIFKGMDVVPEENRILVLHMVTGDVVSPVKRKACNHYHTPAGIVKEYMIKEWAYQDELNKALGLTAVDPEKLEELEKRAEADDVDPRFTPQKIVDALADVLSEIFPEAKVHVRKS</sequence>
<evidence type="ECO:0000313" key="1">
    <source>
        <dbReference type="EMBL" id="OTM00058.1"/>
    </source>
</evidence>
<proteinExistence type="predicted"/>
<dbReference type="EMBL" id="NGDO01000017">
    <property type="protein sequence ID" value="OTM00058.1"/>
    <property type="molecule type" value="Genomic_DNA"/>
</dbReference>
<name>A0AB36M566_ACINO</name>